<sequence length="67" mass="7694">MPLKEPFSFLRVIREEFVNPAWFLSLPTAKSGTKLAYFYILIGKKRGNTLTGAGVGVKEWYIHPYMN</sequence>
<dbReference type="Proteomes" id="UP000267352">
    <property type="component" value="Segment"/>
</dbReference>
<name>A0A2I6SC13_9VIRU</name>
<dbReference type="EMBL" id="MG702567">
    <property type="protein sequence ID" value="AUO15110.1"/>
    <property type="molecule type" value="Genomic_DNA"/>
</dbReference>
<organism evidence="1">
    <name type="scientific">White spot syndrome virus</name>
    <dbReference type="NCBI Taxonomy" id="342409"/>
    <lineage>
        <taxon>Viruses</taxon>
        <taxon>Viruses incertae sedis</taxon>
        <taxon>Naldaviricetes</taxon>
        <taxon>Nimaviridae</taxon>
        <taxon>Whispovirus</taxon>
    </lineage>
</organism>
<reference evidence="1" key="1">
    <citation type="submission" date="2017-12" db="EMBL/GenBank/DDBJ databases">
        <authorList>
            <person name="Katneni V.K."/>
            <person name="Shekhar M.S."/>
            <person name="Otta S.K."/>
            <person name="Karthic K."/>
            <person name="Jangam A.K."/>
            <person name="Gopikrishna G."/>
            <person name="Vijayan K.K."/>
        </authorList>
    </citation>
    <scope>NUCLEOTIDE SEQUENCE [LARGE SCALE GENOMIC DNA]</scope>
    <source>
        <strain evidence="1">IN_AP4RU</strain>
    </source>
</reference>
<protein>
    <submittedName>
        <fullName evidence="1">WSSV311</fullName>
    </submittedName>
</protein>
<proteinExistence type="predicted"/>
<reference evidence="1" key="2">
    <citation type="journal article" date="2018" name="Genome Announc.">
        <title>First Report of a Complete Genome Sequence of White spot syndrome virus from India.</title>
        <authorList>
            <person name="Vinaya Kumar K."/>
            <person name="Shekhar M.S."/>
            <person name="Otta S.K."/>
            <person name="Karthic K."/>
            <person name="Ashok Kumar J."/>
            <person name="Gopikrishna G."/>
            <person name="Vijayan K.K."/>
        </authorList>
    </citation>
    <scope>NUCLEOTIDE SEQUENCE</scope>
    <source>
        <strain evidence="1">IN_AP4RU</strain>
    </source>
</reference>
<evidence type="ECO:0000313" key="1">
    <source>
        <dbReference type="EMBL" id="AUO15110.1"/>
    </source>
</evidence>
<accession>A0A2I6SC13</accession>